<accession>A0A7G9A3S5</accession>
<evidence type="ECO:0000313" key="1">
    <source>
        <dbReference type="EMBL" id="QNL31398.1"/>
    </source>
</evidence>
<sequence>MIEITSELAEKSGKFDDTNCCCVEVAPEIFEKFIITETGLNYTAQTVDVPRLLECWEVLGFPLYIDKIAFCLGDTK</sequence>
<reference evidence="1" key="1">
    <citation type="submission" date="2020-07" db="EMBL/GenBank/DDBJ databases">
        <title>Dissolved microcystin release linked to lysis of a Microcystis spp. bloom in Lake Erie (USA) attributed to a novel cyanophage.</title>
        <authorList>
            <person name="McKindles K.M."/>
            <person name="Manes M.A."/>
            <person name="DeMarco J.R."/>
            <person name="McClure A."/>
            <person name="McKay R.M."/>
            <person name="Davis T.W."/>
            <person name="Bullerjahn G.S."/>
        </authorList>
    </citation>
    <scope>NUCLEOTIDE SEQUENCE</scope>
</reference>
<dbReference type="EMBL" id="MT840185">
    <property type="protein sequence ID" value="QNL31398.1"/>
    <property type="molecule type" value="Genomic_DNA"/>
</dbReference>
<name>A0A7G9A3S5_9VIRU</name>
<proteinExistence type="predicted"/>
<protein>
    <submittedName>
        <fullName evidence="1">Uncharacterized protein</fullName>
    </submittedName>
</protein>
<organism evidence="1">
    <name type="scientific">Bacteriophage sp</name>
    <dbReference type="NCBI Taxonomy" id="38018"/>
    <lineage>
        <taxon>Viruses</taxon>
    </lineage>
</organism>